<organism evidence="1 2">
    <name type="scientific">Dufourea novaeangliae</name>
    <name type="common">Sweat bee</name>
    <dbReference type="NCBI Taxonomy" id="178035"/>
    <lineage>
        <taxon>Eukaryota</taxon>
        <taxon>Metazoa</taxon>
        <taxon>Ecdysozoa</taxon>
        <taxon>Arthropoda</taxon>
        <taxon>Hexapoda</taxon>
        <taxon>Insecta</taxon>
        <taxon>Pterygota</taxon>
        <taxon>Neoptera</taxon>
        <taxon>Endopterygota</taxon>
        <taxon>Hymenoptera</taxon>
        <taxon>Apocrita</taxon>
        <taxon>Aculeata</taxon>
        <taxon>Apoidea</taxon>
        <taxon>Anthophila</taxon>
        <taxon>Halictidae</taxon>
        <taxon>Rophitinae</taxon>
        <taxon>Dufourea</taxon>
    </lineage>
</organism>
<accession>A0A154P3F8</accession>
<reference evidence="1 2" key="1">
    <citation type="submission" date="2015-07" db="EMBL/GenBank/DDBJ databases">
        <title>The genome of Dufourea novaeangliae.</title>
        <authorList>
            <person name="Pan H."/>
            <person name="Kapheim K."/>
        </authorList>
    </citation>
    <scope>NUCLEOTIDE SEQUENCE [LARGE SCALE GENOMIC DNA]</scope>
    <source>
        <strain evidence="1">0120121106</strain>
        <tissue evidence="1">Whole body</tissue>
    </source>
</reference>
<dbReference type="Gene3D" id="3.30.420.10">
    <property type="entry name" value="Ribonuclease H-like superfamily/Ribonuclease H"/>
    <property type="match status" value="1"/>
</dbReference>
<sequence>MSTIATATTATTTTTTTMPASSPILDVAIEDREEPPTFGESGDMELVNGPNPWLPAYGFQLQHHSHFQPTHEDFRANDIGILQVADVEVIRGIGTIIDIGTEMTQMVDSNIETTQKIDLETILKIGTNVLVTEIHKARAQVNLIKINKIAKHIKINRHTVYELLGITEGKHNTLASCLIYIEKIPVEFQVVADSFPIRQDGILETSFFLQQKVLFTDEATFTNRGKINLRNLHYWASENPHTKYSNFLRDILPTLLENVPLNIRTDIWYQHDGCPAHYAHVARQVLDRQLPNRWIGRGGEFLWPPRSPNLTPLNYFLWGTLKDMVYREPITTPENMKERIREACSMLAAGTIQNAVSSLINRLHQCINMNEHHFEHLR</sequence>
<dbReference type="Proteomes" id="UP000076502">
    <property type="component" value="Unassembled WGS sequence"/>
</dbReference>
<dbReference type="PANTHER" id="PTHR47326:SF1">
    <property type="entry name" value="HTH PSQ-TYPE DOMAIN-CONTAINING PROTEIN"/>
    <property type="match status" value="1"/>
</dbReference>
<evidence type="ECO:0000313" key="1">
    <source>
        <dbReference type="EMBL" id="KZC05884.1"/>
    </source>
</evidence>
<dbReference type="EMBL" id="KQ434801">
    <property type="protein sequence ID" value="KZC05884.1"/>
    <property type="molecule type" value="Genomic_DNA"/>
</dbReference>
<dbReference type="OrthoDB" id="8028904at2759"/>
<gene>
    <name evidence="1" type="ORF">WN55_06673</name>
</gene>
<dbReference type="InterPro" id="IPR036397">
    <property type="entry name" value="RNaseH_sf"/>
</dbReference>
<protein>
    <recommendedName>
        <fullName evidence="3">Histone-lysine N-methyltransferase SETMAR</fullName>
    </recommendedName>
</protein>
<dbReference type="GO" id="GO:0003676">
    <property type="term" value="F:nucleic acid binding"/>
    <property type="evidence" value="ECO:0007669"/>
    <property type="project" value="InterPro"/>
</dbReference>
<dbReference type="PANTHER" id="PTHR47326">
    <property type="entry name" value="TRANSPOSABLE ELEMENT TC3 TRANSPOSASE-LIKE PROTEIN"/>
    <property type="match status" value="1"/>
</dbReference>
<dbReference type="AlphaFoldDB" id="A0A154P3F8"/>
<proteinExistence type="predicted"/>
<evidence type="ECO:0000313" key="2">
    <source>
        <dbReference type="Proteomes" id="UP000076502"/>
    </source>
</evidence>
<evidence type="ECO:0008006" key="3">
    <source>
        <dbReference type="Google" id="ProtNLM"/>
    </source>
</evidence>
<name>A0A154P3F8_DUFNO</name>
<dbReference type="STRING" id="178035.A0A154P3F8"/>
<keyword evidence="2" id="KW-1185">Reference proteome</keyword>